<dbReference type="PANTHER" id="PTHR22916">
    <property type="entry name" value="GLYCOSYLTRANSFERASE"/>
    <property type="match status" value="1"/>
</dbReference>
<reference evidence="2" key="2">
    <citation type="submission" date="2020-10" db="EMBL/GenBank/DDBJ databases">
        <title>Mucilaginibacter sp. nov., isolated from soil.</title>
        <authorList>
            <person name="Jeon C.O."/>
        </authorList>
    </citation>
    <scope>NUCLEOTIDE SEQUENCE</scope>
    <source>
        <strain evidence="2">R11</strain>
    </source>
</reference>
<protein>
    <submittedName>
        <fullName evidence="2">Glycosyltransferase</fullName>
    </submittedName>
</protein>
<accession>A0A965ZBP5</accession>
<dbReference type="InterPro" id="IPR029044">
    <property type="entry name" value="Nucleotide-diphossugar_trans"/>
</dbReference>
<evidence type="ECO:0000313" key="2">
    <source>
        <dbReference type="EMBL" id="NCD67815.1"/>
    </source>
</evidence>
<dbReference type="CDD" id="cd00761">
    <property type="entry name" value="Glyco_tranf_GTA_type"/>
    <property type="match status" value="1"/>
</dbReference>
<reference evidence="2" key="1">
    <citation type="submission" date="2020-01" db="EMBL/GenBank/DDBJ databases">
        <authorList>
            <person name="Seo Y.L."/>
        </authorList>
    </citation>
    <scope>NUCLEOTIDE SEQUENCE</scope>
    <source>
        <strain evidence="2">R11</strain>
    </source>
</reference>
<comment type="caution">
    <text evidence="2">The sequence shown here is derived from an EMBL/GenBank/DDBJ whole genome shotgun (WGS) entry which is preliminary data.</text>
</comment>
<sequence>MKVSICIPTYNRPELLKEALLSCINQTKHPFEILIGDDSKNDDSYHVVRDLQTQSAERGIEIIYKSNIPSLGQRDNVNKLIELASGDKFVLLHDDDLLLPDALETMAECFLENESTGVVYGDQYIIDNDGNLDEKSTILLNSSYFRTKEFEINQLNSIDAAIVQQFPNDGYMIDMPLVKSVKYAPEDSENIGSAIDFYFGLRLAQTGVKFKYLNKYTTKYRITTVSIERQGSDASYRAFKVLESLPYQGNDKLVDYKKLVLQKKVASATMMALKYVGRTEAAKIYFGKWHRKQILSARGLKRGLQIILNII</sequence>
<dbReference type="Gene3D" id="3.90.550.10">
    <property type="entry name" value="Spore Coat Polysaccharide Biosynthesis Protein SpsA, Chain A"/>
    <property type="match status" value="1"/>
</dbReference>
<keyword evidence="3" id="KW-1185">Reference proteome</keyword>
<dbReference type="EMBL" id="WWEO01000027">
    <property type="protein sequence ID" value="NCD67815.1"/>
    <property type="molecule type" value="Genomic_DNA"/>
</dbReference>
<evidence type="ECO:0000313" key="3">
    <source>
        <dbReference type="Proteomes" id="UP000638732"/>
    </source>
</evidence>
<gene>
    <name evidence="2" type="ORF">GSY63_00430</name>
</gene>
<dbReference type="AlphaFoldDB" id="A0A965ZBP5"/>
<dbReference type="GO" id="GO:0016758">
    <property type="term" value="F:hexosyltransferase activity"/>
    <property type="evidence" value="ECO:0007669"/>
    <property type="project" value="UniProtKB-ARBA"/>
</dbReference>
<name>A0A965ZBP5_9SPHI</name>
<evidence type="ECO:0000259" key="1">
    <source>
        <dbReference type="Pfam" id="PF00535"/>
    </source>
</evidence>
<dbReference type="PANTHER" id="PTHR22916:SF3">
    <property type="entry name" value="UDP-GLCNAC:BETAGAL BETA-1,3-N-ACETYLGLUCOSAMINYLTRANSFERASE-LIKE PROTEIN 1"/>
    <property type="match status" value="1"/>
</dbReference>
<dbReference type="Pfam" id="PF00535">
    <property type="entry name" value="Glycos_transf_2"/>
    <property type="match status" value="1"/>
</dbReference>
<dbReference type="RefSeq" id="WP_166583854.1">
    <property type="nucleotide sequence ID" value="NZ_WWEO01000027.1"/>
</dbReference>
<feature type="domain" description="Glycosyltransferase 2-like" evidence="1">
    <location>
        <begin position="4"/>
        <end position="150"/>
    </location>
</feature>
<organism evidence="2 3">
    <name type="scientific">Mucilaginibacter agri</name>
    <dbReference type="NCBI Taxonomy" id="2695265"/>
    <lineage>
        <taxon>Bacteria</taxon>
        <taxon>Pseudomonadati</taxon>
        <taxon>Bacteroidota</taxon>
        <taxon>Sphingobacteriia</taxon>
        <taxon>Sphingobacteriales</taxon>
        <taxon>Sphingobacteriaceae</taxon>
        <taxon>Mucilaginibacter</taxon>
    </lineage>
</organism>
<dbReference type="InterPro" id="IPR001173">
    <property type="entry name" value="Glyco_trans_2-like"/>
</dbReference>
<dbReference type="SUPFAM" id="SSF53448">
    <property type="entry name" value="Nucleotide-diphospho-sugar transferases"/>
    <property type="match status" value="1"/>
</dbReference>
<proteinExistence type="predicted"/>
<dbReference type="Proteomes" id="UP000638732">
    <property type="component" value="Unassembled WGS sequence"/>
</dbReference>